<feature type="region of interest" description="Disordered" evidence="1">
    <location>
        <begin position="68"/>
        <end position="95"/>
    </location>
</feature>
<dbReference type="OrthoDB" id="10066664at2759"/>
<evidence type="ECO:0000313" key="3">
    <source>
        <dbReference type="Proteomes" id="UP001152795"/>
    </source>
</evidence>
<organism evidence="2 3">
    <name type="scientific">Paramuricea clavata</name>
    <name type="common">Red gorgonian</name>
    <name type="synonym">Violescent sea-whip</name>
    <dbReference type="NCBI Taxonomy" id="317549"/>
    <lineage>
        <taxon>Eukaryota</taxon>
        <taxon>Metazoa</taxon>
        <taxon>Cnidaria</taxon>
        <taxon>Anthozoa</taxon>
        <taxon>Octocorallia</taxon>
        <taxon>Malacalcyonacea</taxon>
        <taxon>Plexauridae</taxon>
        <taxon>Paramuricea</taxon>
    </lineage>
</organism>
<dbReference type="InterPro" id="IPR025398">
    <property type="entry name" value="DUF4371"/>
</dbReference>
<protein>
    <submittedName>
        <fullName evidence="2">Zinc finger MYM-type 1-like</fullName>
    </submittedName>
</protein>
<name>A0A6S7L4E5_PARCT</name>
<dbReference type="InterPro" id="IPR006580">
    <property type="entry name" value="Znf_TTF"/>
</dbReference>
<evidence type="ECO:0000256" key="1">
    <source>
        <dbReference type="SAM" id="MobiDB-lite"/>
    </source>
</evidence>
<accession>A0A6S7L4E5</accession>
<dbReference type="Proteomes" id="UP001152795">
    <property type="component" value="Unassembled WGS sequence"/>
</dbReference>
<feature type="region of interest" description="Disordered" evidence="1">
    <location>
        <begin position="1"/>
        <end position="34"/>
    </location>
</feature>
<reference evidence="2" key="1">
    <citation type="submission" date="2020-04" db="EMBL/GenBank/DDBJ databases">
        <authorList>
            <person name="Alioto T."/>
            <person name="Alioto T."/>
            <person name="Gomez Garrido J."/>
        </authorList>
    </citation>
    <scope>NUCLEOTIDE SEQUENCE</scope>
    <source>
        <strain evidence="2">A484AB</strain>
    </source>
</reference>
<keyword evidence="3" id="KW-1185">Reference proteome</keyword>
<dbReference type="SUPFAM" id="SSF53098">
    <property type="entry name" value="Ribonuclease H-like"/>
    <property type="match status" value="1"/>
</dbReference>
<comment type="caution">
    <text evidence="2">The sequence shown here is derived from an EMBL/GenBank/DDBJ whole genome shotgun (WGS) entry which is preliminary data.</text>
</comment>
<proteinExistence type="predicted"/>
<dbReference type="PANTHER" id="PTHR45749">
    <property type="match status" value="1"/>
</dbReference>
<dbReference type="PANTHER" id="PTHR45749:SF21">
    <property type="entry name" value="DUF4371 DOMAIN-CONTAINING PROTEIN"/>
    <property type="match status" value="1"/>
</dbReference>
<sequence length="574" mass="64829">HAQFHPQKSDITDAQTSHTSQEPKSPISVSSTGTLDLDPNEKINIFSQSEVVSCDCFGDLVEEELRTTSLNQEDFNSENENSNSDTEDSVTETIKDSVSVSQKSNWIESVASLSCISSLMYGCQETVQESCVRFLKNTDSLLHQIQTKKPKVNDASSCQVSVEHDPGLRGEVCGENQKKYLIEHGPFQPKLSCFPANQDISQGKQNRFSPRWYNEYPHLEYSIKKDAVFCFVCSLFHDTPSKEKADPSWISTGVRKWHNMKSVGKNKQGKLAQHFSSQSHKASLAAYCHYFLKTTKHVDIQLDKAKRAAQIQEAEDLEYNRKVIHILLDIARTLARQALPFRGDSNEEGNLYQLVLLSQNEFIALLEAELREKVVEEVKSAVMFSVMADTTPDEEHTDRLSVVLRYVNDAGKPTERLLDVRETVDKTGLGQAKDILFTIEQCGVDSNDLRFQSYDFAAAMSGEFNGAQQKLSEIVGRDIPYIPCQAHRCNTVIEHSCNASVIVREMFDILQALFVFFTSSTKHFQPLKEEITKVENCLMLRNLSKTRWSARAESIQAVWTSLDVIVDVLQQITK</sequence>
<dbReference type="EMBL" id="CACRXK020020088">
    <property type="protein sequence ID" value="CAB4034413.1"/>
    <property type="molecule type" value="Genomic_DNA"/>
</dbReference>
<feature type="compositionally biased region" description="Polar residues" evidence="1">
    <location>
        <begin position="12"/>
        <end position="34"/>
    </location>
</feature>
<dbReference type="SMART" id="SM00597">
    <property type="entry name" value="ZnF_TTF"/>
    <property type="match status" value="1"/>
</dbReference>
<gene>
    <name evidence="2" type="ORF">PACLA_8A037864</name>
</gene>
<dbReference type="AlphaFoldDB" id="A0A6S7L4E5"/>
<evidence type="ECO:0000313" key="2">
    <source>
        <dbReference type="EMBL" id="CAB4034413.1"/>
    </source>
</evidence>
<dbReference type="InterPro" id="IPR012337">
    <property type="entry name" value="RNaseH-like_sf"/>
</dbReference>
<dbReference type="Pfam" id="PF14291">
    <property type="entry name" value="DUF4371"/>
    <property type="match status" value="1"/>
</dbReference>
<feature type="non-terminal residue" evidence="2">
    <location>
        <position position="1"/>
    </location>
</feature>